<dbReference type="EMBL" id="JAPJZH010000001">
    <property type="protein sequence ID" value="MDA4843970.1"/>
    <property type="molecule type" value="Genomic_DNA"/>
</dbReference>
<evidence type="ECO:0000313" key="2">
    <source>
        <dbReference type="EMBL" id="MDA4843970.1"/>
    </source>
</evidence>
<reference evidence="2" key="1">
    <citation type="submission" date="2022-11" db="EMBL/GenBank/DDBJ databases">
        <title>Hoeflea poritis sp. nov., isolated from scleractinian coral Porites lutea.</title>
        <authorList>
            <person name="Zhang G."/>
            <person name="Wei Q."/>
            <person name="Cai L."/>
        </authorList>
    </citation>
    <scope>NUCLEOTIDE SEQUENCE</scope>
    <source>
        <strain evidence="2">E7-10</strain>
    </source>
</reference>
<sequence length="562" mass="57378">MTFIAAPAATETVTIIRNEPLTQGTDADDVGTFREQAFESQFDRHARQAQRLQEQLDRAVKMKKSSANGGFDFPEPSADAFVGWSTGATALENKTVAALGAVEVVDEDHMSSDSATKVPSQQSVKAYVDTEISGLSAVYQPLDADLTKIAGLASADGNFIVGSATGWVVESGATVRSSLGLGTTDTPEFSDITLGRWTKVFNETYDLFSNVVASSIYLNGTIADIATGKELHGISVRPTLSDVSGTGIFKAVDFDVLVTASDAGANVYGAIGAITIGGAGAAKGLTGRAISASGHTGSLTGIVAGVNALSTSGTCQALQLSNQTGAGASIDYIIGANSNDGNDVDAARGVYFNPEHVFTVGIYTARLNASPGGADFIRLENSAESVVYKVTEGGVSRGAGGSASGPGMSFATDTNTGVFLQAADVLGLTTGGTQRVRVDSNGMQVNTTDGASSNGEDFTVQGFMVAGDRGQTNPAIIMGNVGGGAVVGALTNHDLVLRANNAAVLTAKTDGRLQLNNAGAFEANGSVSVSLTSVGPSGASTTVQEWLEILNNGGTARYIPCF</sequence>
<gene>
    <name evidence="2" type="ORF">OOZ53_01350</name>
</gene>
<protein>
    <submittedName>
        <fullName evidence="2">Uncharacterized protein</fullName>
    </submittedName>
</protein>
<evidence type="ECO:0000256" key="1">
    <source>
        <dbReference type="SAM" id="Coils"/>
    </source>
</evidence>
<dbReference type="Proteomes" id="UP001148313">
    <property type="component" value="Unassembled WGS sequence"/>
</dbReference>
<accession>A0ABT4VH08</accession>
<keyword evidence="3" id="KW-1185">Reference proteome</keyword>
<organism evidence="2 3">
    <name type="scientific">Hoeflea poritis</name>
    <dbReference type="NCBI Taxonomy" id="2993659"/>
    <lineage>
        <taxon>Bacteria</taxon>
        <taxon>Pseudomonadati</taxon>
        <taxon>Pseudomonadota</taxon>
        <taxon>Alphaproteobacteria</taxon>
        <taxon>Hyphomicrobiales</taxon>
        <taxon>Rhizobiaceae</taxon>
        <taxon>Hoeflea</taxon>
    </lineage>
</organism>
<proteinExistence type="predicted"/>
<name>A0ABT4VH08_9HYPH</name>
<evidence type="ECO:0000313" key="3">
    <source>
        <dbReference type="Proteomes" id="UP001148313"/>
    </source>
</evidence>
<comment type="caution">
    <text evidence="2">The sequence shown here is derived from an EMBL/GenBank/DDBJ whole genome shotgun (WGS) entry which is preliminary data.</text>
</comment>
<keyword evidence="1" id="KW-0175">Coiled coil</keyword>
<feature type="coiled-coil region" evidence="1">
    <location>
        <begin position="35"/>
        <end position="62"/>
    </location>
</feature>